<dbReference type="Proteomes" id="UP001597211">
    <property type="component" value="Unassembled WGS sequence"/>
</dbReference>
<dbReference type="EMBL" id="JBHTKZ010000002">
    <property type="protein sequence ID" value="MFD1180249.1"/>
    <property type="molecule type" value="Genomic_DNA"/>
</dbReference>
<comment type="caution">
    <text evidence="1">The sequence shown here is derived from an EMBL/GenBank/DDBJ whole genome shotgun (WGS) entry which is preliminary data.</text>
</comment>
<reference evidence="2" key="1">
    <citation type="journal article" date="2019" name="Int. J. Syst. Evol. Microbiol.">
        <title>The Global Catalogue of Microorganisms (GCM) 10K type strain sequencing project: providing services to taxonomists for standard genome sequencing and annotation.</title>
        <authorList>
            <consortium name="The Broad Institute Genomics Platform"/>
            <consortium name="The Broad Institute Genome Sequencing Center for Infectious Disease"/>
            <person name="Wu L."/>
            <person name="Ma J."/>
        </authorList>
    </citation>
    <scope>NUCLEOTIDE SEQUENCE [LARGE SCALE GENOMIC DNA]</scope>
    <source>
        <strain evidence="2">CCUG 48216</strain>
    </source>
</reference>
<dbReference type="Pfam" id="PF22531">
    <property type="entry name" value="DUF7002"/>
    <property type="match status" value="1"/>
</dbReference>
<evidence type="ECO:0000313" key="2">
    <source>
        <dbReference type="Proteomes" id="UP001597211"/>
    </source>
</evidence>
<dbReference type="InterPro" id="IPR054271">
    <property type="entry name" value="DUF7002"/>
</dbReference>
<proteinExistence type="predicted"/>
<evidence type="ECO:0000313" key="1">
    <source>
        <dbReference type="EMBL" id="MFD1180249.1"/>
    </source>
</evidence>
<sequence length="231" mass="25944">MMYEEVIAAVTKSKGRKSLYHFTRTGNLPSIASSDNLWSSSQMNPAWIGKRRLQPVKVQAGEYELTINANLRIAESMIGEGTTMEEFRAYLDRHVFFWPTVRDCRKMMATYARREPGEGFAVLEFDAASLLAEHALSVKLSKYDSGSTPRYPGRSSYKKSPDMFLPLGAFPNPATGSTPARASEIREVLIERRVQHVTRYLKAVFASPVEAVPHVWSGLARPLSDFPDRPV</sequence>
<protein>
    <submittedName>
        <fullName evidence="1">DUF7002 family protein</fullName>
    </submittedName>
</protein>
<name>A0ABW3S675_9BACL</name>
<accession>A0ABW3S675</accession>
<keyword evidence="2" id="KW-1185">Reference proteome</keyword>
<organism evidence="1 2">
    <name type="scientific">Paenibacillus timonensis</name>
    <dbReference type="NCBI Taxonomy" id="225915"/>
    <lineage>
        <taxon>Bacteria</taxon>
        <taxon>Bacillati</taxon>
        <taxon>Bacillota</taxon>
        <taxon>Bacilli</taxon>
        <taxon>Bacillales</taxon>
        <taxon>Paenibacillaceae</taxon>
        <taxon>Paenibacillus</taxon>
    </lineage>
</organism>
<gene>
    <name evidence="1" type="ORF">ACFQ2Z_02655</name>
</gene>